<dbReference type="Gene3D" id="3.10.350.10">
    <property type="entry name" value="LysM domain"/>
    <property type="match status" value="1"/>
</dbReference>
<name>A0ABY7XHK5_9BACL</name>
<dbReference type="InterPro" id="IPR018392">
    <property type="entry name" value="LysM"/>
</dbReference>
<keyword evidence="2" id="KW-0614">Plasmid</keyword>
<organism evidence="2 3">
    <name type="scientific">Paenibacillus urinalis</name>
    <dbReference type="NCBI Taxonomy" id="521520"/>
    <lineage>
        <taxon>Bacteria</taxon>
        <taxon>Bacillati</taxon>
        <taxon>Bacillota</taxon>
        <taxon>Bacilli</taxon>
        <taxon>Bacillales</taxon>
        <taxon>Paenibacillaceae</taxon>
        <taxon>Paenibacillus</taxon>
    </lineage>
</organism>
<dbReference type="SMART" id="SM00257">
    <property type="entry name" value="LysM"/>
    <property type="match status" value="1"/>
</dbReference>
<evidence type="ECO:0000313" key="3">
    <source>
        <dbReference type="Proteomes" id="UP001221519"/>
    </source>
</evidence>
<dbReference type="RefSeq" id="WP_047913045.1">
    <property type="nucleotide sequence ID" value="NZ_CP118109.1"/>
</dbReference>
<protein>
    <submittedName>
        <fullName evidence="2">LysM peptidoglycan-binding domain-containing protein</fullName>
    </submittedName>
</protein>
<dbReference type="InterPro" id="IPR036779">
    <property type="entry name" value="LysM_dom_sf"/>
</dbReference>
<accession>A0ABY7XHK5</accession>
<feature type="domain" description="LysM" evidence="1">
    <location>
        <begin position="30"/>
        <end position="80"/>
    </location>
</feature>
<dbReference type="PROSITE" id="PS51782">
    <property type="entry name" value="LYSM"/>
    <property type="match status" value="1"/>
</dbReference>
<proteinExistence type="predicted"/>
<dbReference type="Proteomes" id="UP001221519">
    <property type="component" value="Plasmid unnamed1"/>
</dbReference>
<reference evidence="2 3" key="1">
    <citation type="submission" date="2023-02" db="EMBL/GenBank/DDBJ databases">
        <title>Pathogen: clinical or host-associated sample.</title>
        <authorList>
            <person name="Hergert J."/>
            <person name="Casey R."/>
            <person name="Wagner J."/>
            <person name="Young E.L."/>
            <person name="Oakeson K.F."/>
        </authorList>
    </citation>
    <scope>NUCLEOTIDE SEQUENCE [LARGE SCALE GENOMIC DNA]</scope>
    <source>
        <strain evidence="2 3">2022CK-00829</strain>
        <plasmid evidence="2 3">unnamed1</plasmid>
    </source>
</reference>
<keyword evidence="3" id="KW-1185">Reference proteome</keyword>
<dbReference type="SUPFAM" id="SSF54106">
    <property type="entry name" value="LysM domain"/>
    <property type="match status" value="1"/>
</dbReference>
<evidence type="ECO:0000259" key="1">
    <source>
        <dbReference type="PROSITE" id="PS51782"/>
    </source>
</evidence>
<dbReference type="CDD" id="cd00118">
    <property type="entry name" value="LysM"/>
    <property type="match status" value="1"/>
</dbReference>
<dbReference type="Pfam" id="PF01476">
    <property type="entry name" value="LysM"/>
    <property type="match status" value="1"/>
</dbReference>
<sequence length="84" mass="9358">MKTKSLAIAFFITLCTTIGIIAWQPDPAYVDYVVDSGDTLWSIAEQSDIDTDKRAIVAYMIDKSNLHNPGDLKPGMIVRIPMQK</sequence>
<dbReference type="EMBL" id="CP118109">
    <property type="protein sequence ID" value="WDI05184.1"/>
    <property type="molecule type" value="Genomic_DNA"/>
</dbReference>
<gene>
    <name evidence="2" type="ORF">PUW25_25585</name>
</gene>
<geneLocation type="plasmid" evidence="2 3">
    <name>unnamed1</name>
</geneLocation>
<evidence type="ECO:0000313" key="2">
    <source>
        <dbReference type="EMBL" id="WDI05184.1"/>
    </source>
</evidence>